<dbReference type="EMBL" id="EU955313">
    <property type="protein sequence ID" value="ACG27431.1"/>
    <property type="molecule type" value="mRNA"/>
</dbReference>
<evidence type="ECO:0000256" key="4">
    <source>
        <dbReference type="ARBA" id="ARBA00023136"/>
    </source>
</evidence>
<dbReference type="GO" id="GO:0098542">
    <property type="term" value="P:defense response to other organism"/>
    <property type="evidence" value="ECO:0007669"/>
    <property type="project" value="InterPro"/>
</dbReference>
<dbReference type="InterPro" id="IPR004864">
    <property type="entry name" value="LEA_2"/>
</dbReference>
<dbReference type="PANTHER" id="PTHR31415:SF167">
    <property type="entry name" value="VAMP PROTEIN SEC22"/>
    <property type="match status" value="1"/>
</dbReference>
<dbReference type="InterPro" id="IPR044839">
    <property type="entry name" value="NDR1-like"/>
</dbReference>
<comment type="subcellular location">
    <subcellularLocation>
        <location evidence="1">Membrane</location>
        <topology evidence="1">Single-pass membrane protein</topology>
    </subcellularLocation>
</comment>
<organism evidence="7">
    <name type="scientific">Zea mays</name>
    <name type="common">Maize</name>
    <dbReference type="NCBI Taxonomy" id="4577"/>
    <lineage>
        <taxon>Eukaryota</taxon>
        <taxon>Viridiplantae</taxon>
        <taxon>Streptophyta</taxon>
        <taxon>Embryophyta</taxon>
        <taxon>Tracheophyta</taxon>
        <taxon>Spermatophyta</taxon>
        <taxon>Magnoliopsida</taxon>
        <taxon>Liliopsida</taxon>
        <taxon>Poales</taxon>
        <taxon>Poaceae</taxon>
        <taxon>PACMAD clade</taxon>
        <taxon>Panicoideae</taxon>
        <taxon>Andropogonodae</taxon>
        <taxon>Andropogoneae</taxon>
        <taxon>Tripsacinae</taxon>
        <taxon>Zea</taxon>
    </lineage>
</organism>
<name>B6SRE8_MAIZE</name>
<dbReference type="Pfam" id="PF03168">
    <property type="entry name" value="LEA_2"/>
    <property type="match status" value="1"/>
</dbReference>
<keyword evidence="4 5" id="KW-0472">Membrane</keyword>
<evidence type="ECO:0000313" key="7">
    <source>
        <dbReference type="EMBL" id="ACG27431.1"/>
    </source>
</evidence>
<accession>B6SRE8</accession>
<keyword evidence="3 5" id="KW-1133">Transmembrane helix</keyword>
<reference evidence="7" key="1">
    <citation type="journal article" date="2009" name="Plant Mol. Biol.">
        <title>Insights into corn genes derived from large-scale cDNA sequencing.</title>
        <authorList>
            <person name="Alexandrov N.N."/>
            <person name="Brover V.V."/>
            <person name="Freidin S."/>
            <person name="Troukhan M.E."/>
            <person name="Tatarinova T.V."/>
            <person name="Zhang H."/>
            <person name="Swaller T.J."/>
            <person name="Lu Y.P."/>
            <person name="Bouck J."/>
            <person name="Flavell R.B."/>
            <person name="Feldmann K.A."/>
        </authorList>
    </citation>
    <scope>NUCLEOTIDE SEQUENCE</scope>
</reference>
<evidence type="ECO:0000256" key="5">
    <source>
        <dbReference type="SAM" id="Phobius"/>
    </source>
</evidence>
<feature type="domain" description="Late embryogenesis abundant protein LEA-2 subgroup" evidence="6">
    <location>
        <begin position="76"/>
        <end position="179"/>
    </location>
</feature>
<evidence type="ECO:0000259" key="6">
    <source>
        <dbReference type="Pfam" id="PF03168"/>
    </source>
</evidence>
<evidence type="ECO:0000256" key="3">
    <source>
        <dbReference type="ARBA" id="ARBA00022989"/>
    </source>
</evidence>
<dbReference type="ExpressionAtlas" id="B6SRE8">
    <property type="expression patterns" value="baseline and differential"/>
</dbReference>
<dbReference type="GO" id="GO:0016020">
    <property type="term" value="C:membrane"/>
    <property type="evidence" value="ECO:0007669"/>
    <property type="project" value="UniProtKB-SubCell"/>
</dbReference>
<protein>
    <submittedName>
        <fullName evidence="7">VAMP protein SEC22</fullName>
    </submittedName>
</protein>
<keyword evidence="2 5" id="KW-0812">Transmembrane</keyword>
<dbReference type="AlphaFoldDB" id="B6SRE8"/>
<proteinExistence type="evidence at transcript level"/>
<evidence type="ECO:0000256" key="2">
    <source>
        <dbReference type="ARBA" id="ARBA00022692"/>
    </source>
</evidence>
<feature type="transmembrane region" description="Helical" evidence="5">
    <location>
        <begin position="20"/>
        <end position="42"/>
    </location>
</feature>
<sequence>MGKDCGNHGDDDFRQSCRRLLAILLTMALLVGVVALIVYLVLRPTHPRFYLQDAALRQLDLSNGSAPLLSTAAQVTVASRNPNGRVGVYYDRLDVYATYKYQQVTLASRLPTVYQGHGDVDVWSPVLAGPAVPFAPFLADALAKDLAAGYLVLQLRIDGRVRWKVGSWVSGHYHMFVTCPAYFISSGAGSGYRGAVGAHGLRFQTTTYCRVEV</sequence>
<dbReference type="PANTHER" id="PTHR31415">
    <property type="entry name" value="OS05G0367900 PROTEIN"/>
    <property type="match status" value="1"/>
</dbReference>
<evidence type="ECO:0000256" key="1">
    <source>
        <dbReference type="ARBA" id="ARBA00004167"/>
    </source>
</evidence>